<protein>
    <submittedName>
        <fullName evidence="3">Uncharacterized protein LOC101240342 isoform X2</fullName>
    </submittedName>
</protein>
<sequence length="603" mass="68110">MGNTLRKTFGNMCGAEASKDLSSEDHLKPVAKPKKNKKEKKKKKTGDINNLTAQSIPEDDGISPLPVRQTEISKEIPDNKTLSTPQVFTNIDRDKNSSENSLNKTDQSNDICESNMKSKEVSQEEDTFQLAVENLDKKIYLEKDNTVFQTVNNSVENMFNTDSVRIASPLDEFNLGIHKVVVITMEELGIACADDIFKKCVDAYLLFMEDCKKLHFAVIDFQKSINDIEELAADFWECWEIYCSLIVEGNNPIDNTKKVNICDIHMKVQVMRTLCLTLNNTISRVLPDLENLLLEANTVDVIEYVKGEMVEGEKLGITSKFSAPGKYRRNIRKLRNSIDILKTVEKESKEILLLIEKSRDEFQMKTASSKHMIFDDDVTLQLRENNEETKNNLFTDPKPLNSCKESTNILTTHSINKKCENKCQLSSQNELKDQGAKSNAININHVEVNEKSDSRNSETIAVSLKSHSEKTDSPKTYIIQTIPETSTFESQNLNQSVTVMTKSVTMATDPDHLKEVLIEDEEHNMLEYGKYCFIDPTTGDIQVLRTRSRSLNSLVSFTALSQLSRSPSHSSSRSNLSRFGSFEFVTGGEVIIAEKNQAAFTSR</sequence>
<feature type="compositionally biased region" description="Polar residues" evidence="1">
    <location>
        <begin position="98"/>
        <end position="112"/>
    </location>
</feature>
<dbReference type="GeneID" id="101240342"/>
<evidence type="ECO:0000256" key="1">
    <source>
        <dbReference type="SAM" id="MobiDB-lite"/>
    </source>
</evidence>
<name>A0ABM4D3V4_HYDVU</name>
<keyword evidence="2" id="KW-1185">Reference proteome</keyword>
<organism evidence="2 3">
    <name type="scientific">Hydra vulgaris</name>
    <name type="common">Hydra</name>
    <name type="synonym">Hydra attenuata</name>
    <dbReference type="NCBI Taxonomy" id="6087"/>
    <lineage>
        <taxon>Eukaryota</taxon>
        <taxon>Metazoa</taxon>
        <taxon>Cnidaria</taxon>
        <taxon>Hydrozoa</taxon>
        <taxon>Hydroidolina</taxon>
        <taxon>Anthoathecata</taxon>
        <taxon>Aplanulata</taxon>
        <taxon>Hydridae</taxon>
        <taxon>Hydra</taxon>
    </lineage>
</organism>
<feature type="compositionally biased region" description="Polar residues" evidence="1">
    <location>
        <begin position="80"/>
        <end position="89"/>
    </location>
</feature>
<feature type="region of interest" description="Disordered" evidence="1">
    <location>
        <begin position="1"/>
        <end position="120"/>
    </location>
</feature>
<accession>A0ABM4D3V4</accession>
<evidence type="ECO:0000313" key="3">
    <source>
        <dbReference type="RefSeq" id="XP_065668959.1"/>
    </source>
</evidence>
<feature type="compositionally biased region" description="Basic residues" evidence="1">
    <location>
        <begin position="29"/>
        <end position="44"/>
    </location>
</feature>
<feature type="compositionally biased region" description="Basic and acidic residues" evidence="1">
    <location>
        <begin position="17"/>
        <end position="28"/>
    </location>
</feature>
<dbReference type="RefSeq" id="XP_065668959.1">
    <property type="nucleotide sequence ID" value="XM_065812887.1"/>
</dbReference>
<gene>
    <name evidence="3" type="primary">LOC101240342</name>
</gene>
<dbReference type="Proteomes" id="UP001652625">
    <property type="component" value="Chromosome 12"/>
</dbReference>
<evidence type="ECO:0000313" key="2">
    <source>
        <dbReference type="Proteomes" id="UP001652625"/>
    </source>
</evidence>
<reference evidence="3" key="1">
    <citation type="submission" date="2025-08" db="UniProtKB">
        <authorList>
            <consortium name="RefSeq"/>
        </authorList>
    </citation>
    <scope>IDENTIFICATION</scope>
</reference>
<proteinExistence type="predicted"/>